<feature type="compositionally biased region" description="Basic residues" evidence="2">
    <location>
        <begin position="79"/>
        <end position="91"/>
    </location>
</feature>
<keyword evidence="3" id="KW-1185">Reference proteome</keyword>
<feature type="compositionally biased region" description="Basic and acidic residues" evidence="2">
    <location>
        <begin position="147"/>
        <end position="158"/>
    </location>
</feature>
<reference evidence="4" key="1">
    <citation type="submission" date="2025-08" db="UniProtKB">
        <authorList>
            <consortium name="RefSeq"/>
        </authorList>
    </citation>
    <scope>IDENTIFICATION</scope>
</reference>
<evidence type="ECO:0000313" key="4">
    <source>
        <dbReference type="RefSeq" id="XP_010273038.1"/>
    </source>
</evidence>
<protein>
    <submittedName>
        <fullName evidence="4">Trichohyalin-like</fullName>
    </submittedName>
</protein>
<feature type="coiled-coil region" evidence="1">
    <location>
        <begin position="204"/>
        <end position="301"/>
    </location>
</feature>
<evidence type="ECO:0000256" key="1">
    <source>
        <dbReference type="SAM" id="Coils"/>
    </source>
</evidence>
<gene>
    <name evidence="4" type="primary">LOC104608680</name>
</gene>
<keyword evidence="1" id="KW-0175">Coiled coil</keyword>
<evidence type="ECO:0000313" key="3">
    <source>
        <dbReference type="Proteomes" id="UP000189703"/>
    </source>
</evidence>
<feature type="compositionally biased region" description="Polar residues" evidence="2">
    <location>
        <begin position="159"/>
        <end position="171"/>
    </location>
</feature>
<dbReference type="Proteomes" id="UP000189703">
    <property type="component" value="Unplaced"/>
</dbReference>
<feature type="region of interest" description="Disordered" evidence="2">
    <location>
        <begin position="69"/>
        <end position="171"/>
    </location>
</feature>
<evidence type="ECO:0000256" key="2">
    <source>
        <dbReference type="SAM" id="MobiDB-lite"/>
    </source>
</evidence>
<organism evidence="3 4">
    <name type="scientific">Nelumbo nucifera</name>
    <name type="common">Sacred lotus</name>
    <dbReference type="NCBI Taxonomy" id="4432"/>
    <lineage>
        <taxon>Eukaryota</taxon>
        <taxon>Viridiplantae</taxon>
        <taxon>Streptophyta</taxon>
        <taxon>Embryophyta</taxon>
        <taxon>Tracheophyta</taxon>
        <taxon>Spermatophyta</taxon>
        <taxon>Magnoliopsida</taxon>
        <taxon>Proteales</taxon>
        <taxon>Nelumbonaceae</taxon>
        <taxon>Nelumbo</taxon>
    </lineage>
</organism>
<sequence>MSSSSVDKLLGSSSKVEGVVVQSVAPAGEVSSPQGDSLLQSLVEASAPKVEPSQLRETEVQLKVAMSEVDAESLLKSSQRGKKRKASKRLRREAGPSAPGPSEVLAVEPISTELPDEEVHPQPPVVDLDGDQEEGAQTREPGSTFVPERESVQPRRLESTSAPRSRPSNQSIMTLKLAMRKSRDAAFPDEVPVNSAIQSLMCQSEIYLKRALEAEEKARELHRELDLARGEILQANNEARSQKELILAMTEEKEKQQELISALTEEKTKQQEQISTLTEEKAKLQRENESLEAMIQERAEIFETAIQEARAEERSRAVECFMESS</sequence>
<name>A0A1U8B1I3_NELNU</name>
<dbReference type="InParanoid" id="A0A1U8B1I3"/>
<dbReference type="AlphaFoldDB" id="A0A1U8B1I3"/>
<dbReference type="RefSeq" id="XP_010273038.1">
    <property type="nucleotide sequence ID" value="XM_010274736.1"/>
</dbReference>
<dbReference type="GeneID" id="104608680"/>
<accession>A0A1U8B1I3</accession>
<dbReference type="KEGG" id="nnu:104608680"/>
<proteinExistence type="predicted"/>